<dbReference type="GO" id="GO:0008270">
    <property type="term" value="F:zinc ion binding"/>
    <property type="evidence" value="ECO:0007669"/>
    <property type="project" value="UniProtKB-KW"/>
</dbReference>
<feature type="compositionally biased region" description="Basic and acidic residues" evidence="4">
    <location>
        <begin position="1368"/>
        <end position="1378"/>
    </location>
</feature>
<reference evidence="7" key="1">
    <citation type="submission" date="2022-07" db="EMBL/GenBank/DDBJ databases">
        <title>Phylogenomic reconstructions and comparative analyses of Kickxellomycotina fungi.</title>
        <authorList>
            <person name="Reynolds N.K."/>
            <person name="Stajich J.E."/>
            <person name="Barry K."/>
            <person name="Grigoriev I.V."/>
            <person name="Crous P."/>
            <person name="Smith M.E."/>
        </authorList>
    </citation>
    <scope>NUCLEOTIDE SEQUENCE</scope>
    <source>
        <strain evidence="7">NRRL 1566</strain>
    </source>
</reference>
<dbReference type="PROSITE" id="PS50003">
    <property type="entry name" value="PH_DOMAIN"/>
    <property type="match status" value="1"/>
</dbReference>
<dbReference type="InterPro" id="IPR001965">
    <property type="entry name" value="Znf_PHD"/>
</dbReference>
<dbReference type="PROSITE" id="PS51186">
    <property type="entry name" value="GNAT"/>
    <property type="match status" value="1"/>
</dbReference>
<keyword evidence="1" id="KW-0479">Metal-binding</keyword>
<dbReference type="SUPFAM" id="SSF55729">
    <property type="entry name" value="Acyl-CoA N-acyltransferases (Nat)"/>
    <property type="match status" value="1"/>
</dbReference>
<evidence type="ECO:0000256" key="1">
    <source>
        <dbReference type="ARBA" id="ARBA00022723"/>
    </source>
</evidence>
<evidence type="ECO:0000259" key="5">
    <source>
        <dbReference type="PROSITE" id="PS50003"/>
    </source>
</evidence>
<dbReference type="InterPro" id="IPR001849">
    <property type="entry name" value="PH_domain"/>
</dbReference>
<dbReference type="SUPFAM" id="SSF50729">
    <property type="entry name" value="PH domain-like"/>
    <property type="match status" value="1"/>
</dbReference>
<dbReference type="SMART" id="SM00249">
    <property type="entry name" value="PHD"/>
    <property type="match status" value="1"/>
</dbReference>
<feature type="region of interest" description="Disordered" evidence="4">
    <location>
        <begin position="1671"/>
        <end position="1693"/>
    </location>
</feature>
<dbReference type="Pfam" id="PF00583">
    <property type="entry name" value="Acetyltransf_1"/>
    <property type="match status" value="1"/>
</dbReference>
<protein>
    <submittedName>
        <fullName evidence="7">Uncharacterized protein</fullName>
    </submittedName>
</protein>
<dbReference type="InterPro" id="IPR000182">
    <property type="entry name" value="GNAT_dom"/>
</dbReference>
<feature type="region of interest" description="Disordered" evidence="4">
    <location>
        <begin position="1473"/>
        <end position="1547"/>
    </location>
</feature>
<dbReference type="Gene3D" id="2.30.29.30">
    <property type="entry name" value="Pleckstrin-homology domain (PH domain)/Phosphotyrosine-binding domain (PTB)"/>
    <property type="match status" value="1"/>
</dbReference>
<feature type="compositionally biased region" description="Acidic residues" evidence="4">
    <location>
        <begin position="1078"/>
        <end position="1094"/>
    </location>
</feature>
<keyword evidence="3" id="KW-0862">Zinc</keyword>
<feature type="compositionally biased region" description="Polar residues" evidence="4">
    <location>
        <begin position="1515"/>
        <end position="1547"/>
    </location>
</feature>
<feature type="compositionally biased region" description="Basic residues" evidence="4">
    <location>
        <begin position="439"/>
        <end position="450"/>
    </location>
</feature>
<evidence type="ECO:0000256" key="4">
    <source>
        <dbReference type="SAM" id="MobiDB-lite"/>
    </source>
</evidence>
<feature type="compositionally biased region" description="Basic and acidic residues" evidence="4">
    <location>
        <begin position="451"/>
        <end position="470"/>
    </location>
</feature>
<feature type="region of interest" description="Disordered" evidence="4">
    <location>
        <begin position="368"/>
        <end position="514"/>
    </location>
</feature>
<feature type="region of interest" description="Disordered" evidence="4">
    <location>
        <begin position="1343"/>
        <end position="1420"/>
    </location>
</feature>
<dbReference type="EMBL" id="JANBUW010000019">
    <property type="protein sequence ID" value="KAJ2851012.1"/>
    <property type="molecule type" value="Genomic_DNA"/>
</dbReference>
<feature type="compositionally biased region" description="Low complexity" evidence="4">
    <location>
        <begin position="423"/>
        <end position="437"/>
    </location>
</feature>
<dbReference type="Gene3D" id="3.40.630.30">
    <property type="match status" value="1"/>
</dbReference>
<keyword evidence="8" id="KW-1185">Reference proteome</keyword>
<gene>
    <name evidence="7" type="ORF">IWW36_001439</name>
</gene>
<feature type="compositionally biased region" description="Low complexity" evidence="4">
    <location>
        <begin position="1001"/>
        <end position="1016"/>
    </location>
</feature>
<evidence type="ECO:0000256" key="2">
    <source>
        <dbReference type="ARBA" id="ARBA00022771"/>
    </source>
</evidence>
<feature type="region of interest" description="Disordered" evidence="4">
    <location>
        <begin position="943"/>
        <end position="1029"/>
    </location>
</feature>
<evidence type="ECO:0000259" key="6">
    <source>
        <dbReference type="PROSITE" id="PS51186"/>
    </source>
</evidence>
<dbReference type="InterPro" id="IPR011011">
    <property type="entry name" value="Znf_FYVE_PHD"/>
</dbReference>
<dbReference type="SMART" id="SM00233">
    <property type="entry name" value="PH"/>
    <property type="match status" value="1"/>
</dbReference>
<feature type="compositionally biased region" description="Low complexity" evidence="4">
    <location>
        <begin position="964"/>
        <end position="982"/>
    </location>
</feature>
<feature type="region of interest" description="Disordered" evidence="4">
    <location>
        <begin position="545"/>
        <end position="577"/>
    </location>
</feature>
<evidence type="ECO:0000256" key="3">
    <source>
        <dbReference type="ARBA" id="ARBA00022833"/>
    </source>
</evidence>
<dbReference type="Proteomes" id="UP001139887">
    <property type="component" value="Unassembled WGS sequence"/>
</dbReference>
<organism evidence="7 8">
    <name type="scientific">Coemansia brasiliensis</name>
    <dbReference type="NCBI Taxonomy" id="2650707"/>
    <lineage>
        <taxon>Eukaryota</taxon>
        <taxon>Fungi</taxon>
        <taxon>Fungi incertae sedis</taxon>
        <taxon>Zoopagomycota</taxon>
        <taxon>Kickxellomycotina</taxon>
        <taxon>Kickxellomycetes</taxon>
        <taxon>Kickxellales</taxon>
        <taxon>Kickxellaceae</taxon>
        <taxon>Coemansia</taxon>
    </lineage>
</organism>
<comment type="caution">
    <text evidence="7">The sequence shown here is derived from an EMBL/GenBank/DDBJ whole genome shotgun (WGS) entry which is preliminary data.</text>
</comment>
<feature type="region of interest" description="Disordered" evidence="4">
    <location>
        <begin position="1043"/>
        <end position="1100"/>
    </location>
</feature>
<accession>A0A9W8IFE7</accession>
<dbReference type="Gene3D" id="3.90.980.20">
    <property type="match status" value="1"/>
</dbReference>
<keyword evidence="2" id="KW-0863">Zinc-finger</keyword>
<feature type="compositionally biased region" description="Polar residues" evidence="4">
    <location>
        <begin position="370"/>
        <end position="384"/>
    </location>
</feature>
<feature type="compositionally biased region" description="Low complexity" evidence="4">
    <location>
        <begin position="479"/>
        <end position="494"/>
    </location>
</feature>
<name>A0A9W8IFE7_9FUNG</name>
<feature type="compositionally biased region" description="Low complexity" evidence="4">
    <location>
        <begin position="1473"/>
        <end position="1487"/>
    </location>
</feature>
<evidence type="ECO:0000313" key="7">
    <source>
        <dbReference type="EMBL" id="KAJ2851012.1"/>
    </source>
</evidence>
<sequence>MVAASLPSVASVVSSFDAFRQKLYLRGVLGKKNDRAGDGRPYSMRKWTRWYVELRGPVLIFWNLLDSQLSAYLEDITAIVDGRVQPGSPEFERTVAHIKNIVVKPNFINITDAACSIVGKLKKRDSVWMLHSSGANRFYMQAVDDRAMNEWVRCLRLACFEAAKLYEYYSAALINERYASTLMMQRMSAYNVQVRFSGTNEWIPCELAMSSSTPFQMTFCSQPERTQLAVLRNPRSAYAIYPDSLDSVNTAVIAKLEGDCDVDASLHPKIEDPDGEREEVVAPSRTHGSYALVIFQNPSEMGSALVETAARAKLYSMPKSFAPDVVPDREKLYLAPSDIADKSIEIMEPVTARRMLDNLASERCARLESVDQSAGNSTSESTANMEPVNSAVTKMPWDSDGSDDDDFKPHAVVSNGKSKFKSAKAAPVAEQQEAEAQPQKRHFQFLRKNGKSKDSGSHVKSSEPAAQKDMKHLRRQSKVNSSATVNSTATTNSTKESLRNSESHSQNSSAPSLSAALPGLAAQSTFADEASEAIVNLKIVESPPPGAAATTAAATSEQPRRQLADSDTESDGDQPLGNIVSRAAQNMGMAHNGMQQQQAPMSMYRASTAMPALGGFSQQQQQQQQIMMMNMQQQPNMMQPMMQNTQSMYGGNPAMMQQMYPQQQQQMFVQDPMQMMGGMPMPFQGPGSIRGRPTTYMDGGNMWGQQPHLQQPMGGMMDSVGGPLLTMEKKVDPIERPTGLVGAIATREQMKSEQKYRDASSLMRERQNRRNQAMGMANPAYGQMGGRMNGGIPSMYGGPQQGWADDAMSMMSGISGRAPYAQMAPSLSAEQLGNPAMRGTMYGNMQMPMQMNTMSMYGAGNDDDVALSTYAAGGRMSMATGADVHPLRAAMQSGMSASSPHLAGQLNPYGMQMMQGGMPMQQPGMIGMDQQRRMSMAGMGTMPRGSMMQAPASPGAAQINAVQSRHSLASSNSGSGASSDGSPLAMHHRVPASRWVKEPSSLRAQAAPRAADARSSTMPRQRGAAGGAANARGNIASVYGLPNRGSSTVRSQEPGAFFQTPGQSAGRYNGRYSSQSDVSDESDSDDAQDSETSEADGVTGPMSKELKQFFNVFADKCLDVKPYAWLDFDAAHNAYTAFCKRNGLRGNAVASSSQFRGLMEAAEWQLKSKPDGTKAYYNTCLLDTLEWDEQHKRNKESVYCYCGMDYNEGDPMLQCSDCQQLFHWDCVSCLKAKPLRGDIFYRFKCNVCNEGKGEEYEREVLSWVQVIYLVLYHLSKEEPERSYFRWRENICQTISDNWAGLFPDKKKTATWQNTVAGCLSTHSALFKSGMEETQQSGNWALHEVAAPTRERFRGPTKTGGRQRAGQSRRRDGAEKEILEVLGEGQNKKQSGTRHRVSFSDDEDDEDDRRRMRRAKRKRINASKALAEDSELLQSVELFTQLERQQRIGASGADEAVKPEDGLDAVDVLDECSSLSSWSSEASEGTGSKSARDEQRRQAQTDSSAQNKEGWRDTKSTQNTQQSNGSEVAHPVNSNETLSPTKSTENSHLQLWPKNARLETSQVGEPNTEAIEARALFVPADESNAALKPLSERMQWDISERIGASRQAMGVSAARRLRRRLQLRRLRRILGLPQFDIDRVVGLYMTRQQQAWDRTETFGDDARTLVSGSDACGAEDAADSTSKNGDSRATEQGTLTSSTAFASATMAAGAEHEVRVTAYAHSFASRLLGRAVLRDNLTAAGPQVSPFHGRLLRPFIWRDTRPMPASSSELPMLQVLRSIRAREHHVFQHLGHSVIEQPQQETIDYVHFQRAHLPQVNALLCQTFWPSIDMSEALQYPEFSIVALYKRRVVGCAFLTPDAYLTYVAVAAGWEAGGIAKYMVYYLTQTLPTRDVTLHVAATNVAMLLYQQLGFKPETYAPGFYKAYLPESSRICPNAFFMRLRRY</sequence>
<dbReference type="SUPFAM" id="SSF57903">
    <property type="entry name" value="FYVE/PHD zinc finger"/>
    <property type="match status" value="1"/>
</dbReference>
<feature type="compositionally biased region" description="Basic and acidic residues" evidence="4">
    <location>
        <begin position="1489"/>
        <end position="1498"/>
    </location>
</feature>
<feature type="domain" description="N-acetyltransferase" evidence="6">
    <location>
        <begin position="1802"/>
        <end position="1942"/>
    </location>
</feature>
<dbReference type="PROSITE" id="PS01359">
    <property type="entry name" value="ZF_PHD_1"/>
    <property type="match status" value="1"/>
</dbReference>
<feature type="domain" description="PH" evidence="5">
    <location>
        <begin position="22"/>
        <end position="160"/>
    </location>
</feature>
<dbReference type="GO" id="GO:0016747">
    <property type="term" value="F:acyltransferase activity, transferring groups other than amino-acyl groups"/>
    <property type="evidence" value="ECO:0007669"/>
    <property type="project" value="InterPro"/>
</dbReference>
<dbReference type="InterPro" id="IPR011993">
    <property type="entry name" value="PH-like_dom_sf"/>
</dbReference>
<evidence type="ECO:0000313" key="8">
    <source>
        <dbReference type="Proteomes" id="UP001139887"/>
    </source>
</evidence>
<feature type="compositionally biased region" description="Low complexity" evidence="4">
    <location>
        <begin position="503"/>
        <end position="514"/>
    </location>
</feature>
<proteinExistence type="predicted"/>
<feature type="compositionally biased region" description="Basic residues" evidence="4">
    <location>
        <begin position="1410"/>
        <end position="1420"/>
    </location>
</feature>
<dbReference type="OrthoDB" id="5563754at2759"/>
<dbReference type="InterPro" id="IPR016181">
    <property type="entry name" value="Acyl_CoA_acyltransferase"/>
</dbReference>
<dbReference type="InterPro" id="IPR019786">
    <property type="entry name" value="Zinc_finger_PHD-type_CS"/>
</dbReference>